<dbReference type="GO" id="GO:0006281">
    <property type="term" value="P:DNA repair"/>
    <property type="evidence" value="ECO:0007669"/>
    <property type="project" value="UniProtKB-KW"/>
</dbReference>
<dbReference type="Gene3D" id="2.10.109.10">
    <property type="entry name" value="Umud Fragment, subunit A"/>
    <property type="match status" value="1"/>
</dbReference>
<comment type="caution">
    <text evidence="9">The sequence shown here is derived from an EMBL/GenBank/DDBJ whole genome shotgun (WGS) entry which is preliminary data.</text>
</comment>
<evidence type="ECO:0000256" key="4">
    <source>
        <dbReference type="ARBA" id="ARBA00022813"/>
    </source>
</evidence>
<evidence type="ECO:0000256" key="6">
    <source>
        <dbReference type="ARBA" id="ARBA00023236"/>
    </source>
</evidence>
<dbReference type="InterPro" id="IPR036286">
    <property type="entry name" value="LexA/Signal_pep-like_sf"/>
</dbReference>
<comment type="similarity">
    <text evidence="1 7">Belongs to the peptidase S24 family.</text>
</comment>
<keyword evidence="6" id="KW-0742">SOS response</keyword>
<evidence type="ECO:0000256" key="1">
    <source>
        <dbReference type="ARBA" id="ARBA00007484"/>
    </source>
</evidence>
<dbReference type="GO" id="GO:0003677">
    <property type="term" value="F:DNA binding"/>
    <property type="evidence" value="ECO:0007669"/>
    <property type="project" value="InterPro"/>
</dbReference>
<dbReference type="InterPro" id="IPR050077">
    <property type="entry name" value="LexA_repressor"/>
</dbReference>
<dbReference type="PANTHER" id="PTHR33516">
    <property type="entry name" value="LEXA REPRESSOR"/>
    <property type="match status" value="1"/>
</dbReference>
<gene>
    <name evidence="9" type="ORF">EAH82_14615</name>
</gene>
<feature type="domain" description="Peptidase S24/S26A/S26B/S26C" evidence="8">
    <location>
        <begin position="21"/>
        <end position="137"/>
    </location>
</feature>
<evidence type="ECO:0000256" key="5">
    <source>
        <dbReference type="ARBA" id="ARBA00023204"/>
    </source>
</evidence>
<evidence type="ECO:0000256" key="2">
    <source>
        <dbReference type="ARBA" id="ARBA00022763"/>
    </source>
</evidence>
<dbReference type="InterPro" id="IPR015927">
    <property type="entry name" value="Peptidase_S24_S26A/B/C"/>
</dbReference>
<dbReference type="PANTHER" id="PTHR33516:SF2">
    <property type="entry name" value="LEXA REPRESSOR-RELATED"/>
    <property type="match status" value="1"/>
</dbReference>
<dbReference type="RefSeq" id="WP_140844454.1">
    <property type="nucleotide sequence ID" value="NZ_RCZI01000004.1"/>
</dbReference>
<dbReference type="EMBL" id="RCZI01000004">
    <property type="protein sequence ID" value="TPG25670.1"/>
    <property type="molecule type" value="Genomic_DNA"/>
</dbReference>
<evidence type="ECO:0000256" key="7">
    <source>
        <dbReference type="RuleBase" id="RU003991"/>
    </source>
</evidence>
<evidence type="ECO:0000313" key="9">
    <source>
        <dbReference type="EMBL" id="TPG25670.1"/>
    </source>
</evidence>
<reference evidence="9 10" key="1">
    <citation type="journal article" date="2019" name="Environ. Microbiol.">
        <title>Species interactions and distinct microbial communities in high Arctic permafrost affected cryosols are associated with the CH4 and CO2 gas fluxes.</title>
        <authorList>
            <person name="Altshuler I."/>
            <person name="Hamel J."/>
            <person name="Turney S."/>
            <person name="Magnuson E."/>
            <person name="Levesque R."/>
            <person name="Greer C."/>
            <person name="Whyte L.G."/>
        </authorList>
    </citation>
    <scope>NUCLEOTIDE SEQUENCE [LARGE SCALE GENOMIC DNA]</scope>
    <source>
        <strain evidence="9 10">S06.C</strain>
    </source>
</reference>
<dbReference type="OrthoDB" id="9802364at2"/>
<protein>
    <submittedName>
        <fullName evidence="9">Peptidase</fullName>
    </submittedName>
</protein>
<name>A0A502DLX8_9BURK</name>
<keyword evidence="4 7" id="KW-0068">Autocatalytic cleavage</keyword>
<evidence type="ECO:0000259" key="8">
    <source>
        <dbReference type="Pfam" id="PF00717"/>
    </source>
</evidence>
<keyword evidence="3 7" id="KW-0378">Hydrolase</keyword>
<dbReference type="GO" id="GO:0006355">
    <property type="term" value="P:regulation of DNA-templated transcription"/>
    <property type="evidence" value="ECO:0007669"/>
    <property type="project" value="InterPro"/>
</dbReference>
<dbReference type="CDD" id="cd06529">
    <property type="entry name" value="S24_LexA-like"/>
    <property type="match status" value="1"/>
</dbReference>
<dbReference type="Pfam" id="PF00717">
    <property type="entry name" value="Peptidase_S24"/>
    <property type="match status" value="1"/>
</dbReference>
<accession>A0A502DLX8</accession>
<dbReference type="GO" id="GO:0009432">
    <property type="term" value="P:SOS response"/>
    <property type="evidence" value="ECO:0007669"/>
    <property type="project" value="UniProtKB-KW"/>
</dbReference>
<dbReference type="NCBIfam" id="NF007621">
    <property type="entry name" value="PRK10276.1"/>
    <property type="match status" value="1"/>
</dbReference>
<sequence>MYSIPPFATEAAVEPVLLPLPVVEGKLRAGFPSPADDFAIRRQDLNDLLITHPLATFYWQVSGQSMVEAGIGDGDLLVVNRAITPMHRHIVVAQVDGEFTVKYLYKRSDRIKLTTANPTFPEITFKEGQQLIICGVVTAAIKRFVK</sequence>
<dbReference type="PRINTS" id="PR00726">
    <property type="entry name" value="LEXASERPTASE"/>
</dbReference>
<dbReference type="Proteomes" id="UP000319212">
    <property type="component" value="Unassembled WGS sequence"/>
</dbReference>
<dbReference type="GO" id="GO:0016787">
    <property type="term" value="F:hydrolase activity"/>
    <property type="evidence" value="ECO:0007669"/>
    <property type="project" value="UniProtKB-KW"/>
</dbReference>
<dbReference type="AlphaFoldDB" id="A0A502DLX8"/>
<dbReference type="SUPFAM" id="SSF51306">
    <property type="entry name" value="LexA/Signal peptidase"/>
    <property type="match status" value="1"/>
</dbReference>
<keyword evidence="2" id="KW-0227">DNA damage</keyword>
<evidence type="ECO:0000313" key="10">
    <source>
        <dbReference type="Proteomes" id="UP000319212"/>
    </source>
</evidence>
<evidence type="ECO:0000256" key="3">
    <source>
        <dbReference type="ARBA" id="ARBA00022801"/>
    </source>
</evidence>
<dbReference type="InterPro" id="IPR006197">
    <property type="entry name" value="Peptidase_S24_LexA"/>
</dbReference>
<proteinExistence type="inferred from homology"/>
<keyword evidence="5" id="KW-0234">DNA repair</keyword>
<dbReference type="InterPro" id="IPR039418">
    <property type="entry name" value="LexA-like"/>
</dbReference>
<organism evidence="9 10">
    <name type="scientific">Variovorax guangxiensis</name>
    <dbReference type="NCBI Taxonomy" id="1775474"/>
    <lineage>
        <taxon>Bacteria</taxon>
        <taxon>Pseudomonadati</taxon>
        <taxon>Pseudomonadota</taxon>
        <taxon>Betaproteobacteria</taxon>
        <taxon>Burkholderiales</taxon>
        <taxon>Comamonadaceae</taxon>
        <taxon>Variovorax</taxon>
    </lineage>
</organism>